<keyword evidence="6" id="KW-0804">Transcription</keyword>
<dbReference type="GO" id="GO:0008270">
    <property type="term" value="F:zinc ion binding"/>
    <property type="evidence" value="ECO:0007669"/>
    <property type="project" value="TreeGrafter"/>
</dbReference>
<dbReference type="InterPro" id="IPR036390">
    <property type="entry name" value="WH_DNA-bd_sf"/>
</dbReference>
<reference evidence="9 10" key="1">
    <citation type="submission" date="2018-08" db="EMBL/GenBank/DDBJ databases">
        <title>Form III RuBisCO-mediated autotrophy in Thermodesulfobium bacteria.</title>
        <authorList>
            <person name="Toshchakov S.V."/>
            <person name="Kublanov I.V."/>
            <person name="Frolov E."/>
            <person name="Bonch-Osmolovskaya E.A."/>
            <person name="Tourova T.P."/>
            <person name="Chernych N.A."/>
            <person name="Lebedinsky A.V."/>
        </authorList>
    </citation>
    <scope>NUCLEOTIDE SEQUENCE [LARGE SCALE GENOMIC DNA]</scope>
    <source>
        <strain evidence="9 10">SR</strain>
    </source>
</reference>
<dbReference type="Gene3D" id="1.10.10.10">
    <property type="entry name" value="Winged helix-like DNA-binding domain superfamily/Winged helix DNA-binding domain"/>
    <property type="match status" value="1"/>
</dbReference>
<evidence type="ECO:0000256" key="5">
    <source>
        <dbReference type="ARBA" id="ARBA00023125"/>
    </source>
</evidence>
<dbReference type="PANTHER" id="PTHR33202:SF7">
    <property type="entry name" value="FERRIC UPTAKE REGULATION PROTEIN"/>
    <property type="match status" value="1"/>
</dbReference>
<feature type="binding site" evidence="8">
    <location>
        <position position="90"/>
    </location>
    <ligand>
        <name>Fe cation</name>
        <dbReference type="ChEBI" id="CHEBI:24875"/>
    </ligand>
</feature>
<evidence type="ECO:0000256" key="7">
    <source>
        <dbReference type="PIRSR" id="PIRSR602481-1"/>
    </source>
</evidence>
<keyword evidence="10" id="KW-1185">Reference proteome</keyword>
<keyword evidence="7" id="KW-0479">Metal-binding</keyword>
<dbReference type="PANTHER" id="PTHR33202">
    <property type="entry name" value="ZINC UPTAKE REGULATION PROTEIN"/>
    <property type="match status" value="1"/>
</dbReference>
<evidence type="ECO:0000256" key="8">
    <source>
        <dbReference type="PIRSR" id="PIRSR602481-2"/>
    </source>
</evidence>
<dbReference type="InterPro" id="IPR036388">
    <property type="entry name" value="WH-like_DNA-bd_sf"/>
</dbReference>
<keyword evidence="3 7" id="KW-0862">Zinc</keyword>
<protein>
    <submittedName>
        <fullName evidence="9">Transcriptional repressor</fullName>
    </submittedName>
</protein>
<dbReference type="InterPro" id="IPR002481">
    <property type="entry name" value="FUR"/>
</dbReference>
<feature type="binding site" evidence="8">
    <location>
        <position position="128"/>
    </location>
    <ligand>
        <name>Fe cation</name>
        <dbReference type="ChEBI" id="CHEBI:24875"/>
    </ligand>
</feature>
<dbReference type="Gene3D" id="3.30.1490.190">
    <property type="match status" value="1"/>
</dbReference>
<feature type="binding site" evidence="7">
    <location>
        <position position="139"/>
    </location>
    <ligand>
        <name>Zn(2+)</name>
        <dbReference type="ChEBI" id="CHEBI:29105"/>
    </ligand>
</feature>
<feature type="binding site" evidence="7">
    <location>
        <position position="136"/>
    </location>
    <ligand>
        <name>Zn(2+)</name>
        <dbReference type="ChEBI" id="CHEBI:29105"/>
    </ligand>
</feature>
<evidence type="ECO:0000313" key="9">
    <source>
        <dbReference type="EMBL" id="RDV83943.1"/>
    </source>
</evidence>
<accession>A0A3D8P4B0</accession>
<evidence type="ECO:0000313" key="10">
    <source>
        <dbReference type="Proteomes" id="UP000256329"/>
    </source>
</evidence>
<keyword evidence="2" id="KW-0678">Repressor</keyword>
<dbReference type="Pfam" id="PF01475">
    <property type="entry name" value="FUR"/>
    <property type="match status" value="1"/>
</dbReference>
<feature type="binding site" evidence="8">
    <location>
        <position position="111"/>
    </location>
    <ligand>
        <name>Fe cation</name>
        <dbReference type="ChEBI" id="CHEBI:24875"/>
    </ligand>
</feature>
<gene>
    <name evidence="9" type="ORF">DXX99_03665</name>
</gene>
<dbReference type="CDD" id="cd07153">
    <property type="entry name" value="Fur_like"/>
    <property type="match status" value="1"/>
</dbReference>
<comment type="cofactor">
    <cofactor evidence="7">
        <name>Zn(2+)</name>
        <dbReference type="ChEBI" id="CHEBI:29105"/>
    </cofactor>
    <text evidence="7">Binds 1 zinc ion per subunit.</text>
</comment>
<organism evidence="9 10">
    <name type="scientific">Ammonifex thiophilus</name>
    <dbReference type="NCBI Taxonomy" id="444093"/>
    <lineage>
        <taxon>Bacteria</taxon>
        <taxon>Bacillati</taxon>
        <taxon>Bacillota</taxon>
        <taxon>Clostridia</taxon>
        <taxon>Thermoanaerobacterales</taxon>
        <taxon>Thermoanaerobacteraceae</taxon>
        <taxon>Ammonifex</taxon>
    </lineage>
</organism>
<evidence type="ECO:0000256" key="1">
    <source>
        <dbReference type="ARBA" id="ARBA00007957"/>
    </source>
</evidence>
<dbReference type="SUPFAM" id="SSF46785">
    <property type="entry name" value="Winged helix' DNA-binding domain"/>
    <property type="match status" value="1"/>
</dbReference>
<evidence type="ECO:0000256" key="2">
    <source>
        <dbReference type="ARBA" id="ARBA00022491"/>
    </source>
</evidence>
<keyword evidence="8" id="KW-0408">Iron</keyword>
<dbReference type="EMBL" id="QSLN01000003">
    <property type="protein sequence ID" value="RDV83943.1"/>
    <property type="molecule type" value="Genomic_DNA"/>
</dbReference>
<dbReference type="GO" id="GO:0003700">
    <property type="term" value="F:DNA-binding transcription factor activity"/>
    <property type="evidence" value="ECO:0007669"/>
    <property type="project" value="InterPro"/>
</dbReference>
<dbReference type="GO" id="GO:1900376">
    <property type="term" value="P:regulation of secondary metabolite biosynthetic process"/>
    <property type="evidence" value="ECO:0007669"/>
    <property type="project" value="TreeGrafter"/>
</dbReference>
<proteinExistence type="inferred from homology"/>
<dbReference type="GO" id="GO:0000976">
    <property type="term" value="F:transcription cis-regulatory region binding"/>
    <property type="evidence" value="ECO:0007669"/>
    <property type="project" value="TreeGrafter"/>
</dbReference>
<name>A0A3D8P4B0_9THEO</name>
<dbReference type="RefSeq" id="WP_115792162.1">
    <property type="nucleotide sequence ID" value="NZ_QSLN01000003.1"/>
</dbReference>
<dbReference type="Proteomes" id="UP000256329">
    <property type="component" value="Unassembled WGS sequence"/>
</dbReference>
<comment type="caution">
    <text evidence="9">The sequence shown here is derived from an EMBL/GenBank/DDBJ whole genome shotgun (WGS) entry which is preliminary data.</text>
</comment>
<sequence length="149" mass="17170">MSGQDELLRVVKALKARGFKLTPQRQEILRVLAEAEKPLNAREIEERLHRRFPGVGRGTVYRTLETLRSVGLVEETLFEGSRHFILSEKHRHHLICLRCGRVFSFPCNFNECFSQVLDSFPDFEVKSHVFAIYGYCGSCREALSGGERR</sequence>
<dbReference type="OrthoDB" id="8659436at2"/>
<evidence type="ECO:0000256" key="6">
    <source>
        <dbReference type="ARBA" id="ARBA00023163"/>
    </source>
</evidence>
<comment type="similarity">
    <text evidence="1">Belongs to the Fur family.</text>
</comment>
<feature type="binding site" evidence="7">
    <location>
        <position position="96"/>
    </location>
    <ligand>
        <name>Zn(2+)</name>
        <dbReference type="ChEBI" id="CHEBI:29105"/>
    </ligand>
</feature>
<feature type="binding site" evidence="7">
    <location>
        <position position="99"/>
    </location>
    <ligand>
        <name>Zn(2+)</name>
        <dbReference type="ChEBI" id="CHEBI:29105"/>
    </ligand>
</feature>
<keyword evidence="4" id="KW-0805">Transcription regulation</keyword>
<comment type="cofactor">
    <cofactor evidence="8">
        <name>Mn(2+)</name>
        <dbReference type="ChEBI" id="CHEBI:29035"/>
    </cofactor>
    <cofactor evidence="8">
        <name>Fe(2+)</name>
        <dbReference type="ChEBI" id="CHEBI:29033"/>
    </cofactor>
    <text evidence="8">Binds 1 Mn(2+) or Fe(2+) ion per subunit.</text>
</comment>
<evidence type="ECO:0000256" key="4">
    <source>
        <dbReference type="ARBA" id="ARBA00023015"/>
    </source>
</evidence>
<dbReference type="AlphaFoldDB" id="A0A3D8P4B0"/>
<dbReference type="GO" id="GO:0045892">
    <property type="term" value="P:negative regulation of DNA-templated transcription"/>
    <property type="evidence" value="ECO:0007669"/>
    <property type="project" value="TreeGrafter"/>
</dbReference>
<evidence type="ECO:0000256" key="3">
    <source>
        <dbReference type="ARBA" id="ARBA00022833"/>
    </source>
</evidence>
<dbReference type="InterPro" id="IPR043135">
    <property type="entry name" value="Fur_C"/>
</dbReference>
<keyword evidence="5" id="KW-0238">DNA-binding</keyword>